<feature type="transmembrane region" description="Helical" evidence="8">
    <location>
        <begin position="263"/>
        <end position="286"/>
    </location>
</feature>
<comment type="similarity">
    <text evidence="2">Belongs to the binding-protein-dependent transport system permease family. CysTW subfamily.</text>
</comment>
<feature type="transmembrane region" description="Helical" evidence="8">
    <location>
        <begin position="117"/>
        <end position="143"/>
    </location>
</feature>
<dbReference type="GO" id="GO:0005886">
    <property type="term" value="C:plasma membrane"/>
    <property type="evidence" value="ECO:0007669"/>
    <property type="project" value="UniProtKB-SubCell"/>
</dbReference>
<sequence>MNQKNSIRQGLNLMKKKTYIYLLALVPFLIVAMLYEIVPLITVIVKSFQPDGGTGFTLENYQSVFSKLLYQKAIINSIKISLTSAVAGIIIAFLGARAAHQHQGKLNHVFMTVLNMVSNFAGIPLAFAYMILLGNAGLVVNIGKELGINALSTYNLYTMNGMSLIYIYFQIPLSTLLLIPAFDGVQKQWKEACTLLGGTPGIFWRKVGIPVLMPSILGTFSVLFANALAAYATIYALMMDNIALLPVQIAGCFTGEVKIRAGLGGALSVVMMAIMVIMILITNGLSRRFQKGGNRK</sequence>
<comment type="subcellular location">
    <subcellularLocation>
        <location evidence="1">Cell membrane</location>
        <topology evidence="1">Multi-pass membrane protein</topology>
    </subcellularLocation>
</comment>
<keyword evidence="3" id="KW-0813">Transport</keyword>
<dbReference type="PROSITE" id="PS50928">
    <property type="entry name" value="ABC_TM1"/>
    <property type="match status" value="1"/>
</dbReference>
<dbReference type="CDD" id="cd06261">
    <property type="entry name" value="TM_PBP2"/>
    <property type="match status" value="1"/>
</dbReference>
<dbReference type="PATRIC" id="fig|717962.3.peg.389"/>
<dbReference type="GO" id="GO:0055085">
    <property type="term" value="P:transmembrane transport"/>
    <property type="evidence" value="ECO:0007669"/>
    <property type="project" value="InterPro"/>
</dbReference>
<gene>
    <name evidence="10" type="ORF">CC1_05840</name>
</gene>
<evidence type="ECO:0000256" key="8">
    <source>
        <dbReference type="SAM" id="Phobius"/>
    </source>
</evidence>
<dbReference type="PANTHER" id="PTHR42929:SF1">
    <property type="entry name" value="INNER MEMBRANE ABC TRANSPORTER PERMEASE PROTEIN YDCU-RELATED"/>
    <property type="match status" value="1"/>
</dbReference>
<evidence type="ECO:0000256" key="4">
    <source>
        <dbReference type="ARBA" id="ARBA00022475"/>
    </source>
</evidence>
<evidence type="ECO:0000256" key="2">
    <source>
        <dbReference type="ARBA" id="ARBA00007069"/>
    </source>
</evidence>
<dbReference type="SUPFAM" id="SSF161098">
    <property type="entry name" value="MetI-like"/>
    <property type="match status" value="1"/>
</dbReference>
<evidence type="ECO:0000256" key="5">
    <source>
        <dbReference type="ARBA" id="ARBA00022692"/>
    </source>
</evidence>
<dbReference type="Gene3D" id="1.10.3720.10">
    <property type="entry name" value="MetI-like"/>
    <property type="match status" value="1"/>
</dbReference>
<reference evidence="10 11" key="1">
    <citation type="submission" date="2010-03" db="EMBL/GenBank/DDBJ databases">
        <title>The genome sequence of Coprococcus catus GD/7.</title>
        <authorList>
            <consortium name="metaHIT consortium -- http://www.metahit.eu/"/>
            <person name="Pajon A."/>
            <person name="Turner K."/>
            <person name="Parkhill J."/>
            <person name="Duncan S."/>
            <person name="Flint H."/>
        </authorList>
    </citation>
    <scope>NUCLEOTIDE SEQUENCE [LARGE SCALE GENOMIC DNA]</scope>
    <source>
        <strain evidence="10 11">GD/7</strain>
    </source>
</reference>
<evidence type="ECO:0000313" key="10">
    <source>
        <dbReference type="EMBL" id="CBK79483.1"/>
    </source>
</evidence>
<dbReference type="InterPro" id="IPR035906">
    <property type="entry name" value="MetI-like_sf"/>
</dbReference>
<name>D4J562_9FIRM</name>
<keyword evidence="5 8" id="KW-0812">Transmembrane</keyword>
<accession>D4J562</accession>
<evidence type="ECO:0000313" key="11">
    <source>
        <dbReference type="Proteomes" id="UP000008798"/>
    </source>
</evidence>
<evidence type="ECO:0000256" key="6">
    <source>
        <dbReference type="ARBA" id="ARBA00022989"/>
    </source>
</evidence>
<dbReference type="HOGENOM" id="CLU_016047_18_6_9"/>
<keyword evidence="7 8" id="KW-0472">Membrane</keyword>
<feature type="domain" description="ABC transmembrane type-1" evidence="9">
    <location>
        <begin position="74"/>
        <end position="282"/>
    </location>
</feature>
<feature type="transmembrane region" description="Helical" evidence="8">
    <location>
        <begin position="211"/>
        <end position="238"/>
    </location>
</feature>
<dbReference type="EMBL" id="FP929038">
    <property type="protein sequence ID" value="CBK79483.1"/>
    <property type="molecule type" value="Genomic_DNA"/>
</dbReference>
<organism evidence="10 11">
    <name type="scientific">Coprococcus catus GD/7</name>
    <dbReference type="NCBI Taxonomy" id="717962"/>
    <lineage>
        <taxon>Bacteria</taxon>
        <taxon>Bacillati</taxon>
        <taxon>Bacillota</taxon>
        <taxon>Clostridia</taxon>
        <taxon>Lachnospirales</taxon>
        <taxon>Lachnospiraceae</taxon>
        <taxon>Coprococcus</taxon>
    </lineage>
</organism>
<dbReference type="KEGG" id="cct:CC1_05840"/>
<evidence type="ECO:0000256" key="1">
    <source>
        <dbReference type="ARBA" id="ARBA00004651"/>
    </source>
</evidence>
<protein>
    <submittedName>
        <fullName evidence="10">ABC-type uncharacterized transport system, permease component</fullName>
    </submittedName>
</protein>
<evidence type="ECO:0000259" key="9">
    <source>
        <dbReference type="PROSITE" id="PS50928"/>
    </source>
</evidence>
<feature type="transmembrane region" description="Helical" evidence="8">
    <location>
        <begin position="20"/>
        <end position="45"/>
    </location>
</feature>
<keyword evidence="4" id="KW-1003">Cell membrane</keyword>
<keyword evidence="6 8" id="KW-1133">Transmembrane helix</keyword>
<evidence type="ECO:0000256" key="7">
    <source>
        <dbReference type="ARBA" id="ARBA00023136"/>
    </source>
</evidence>
<reference evidence="10 11" key="2">
    <citation type="submission" date="2010-03" db="EMBL/GenBank/DDBJ databases">
        <authorList>
            <person name="Pajon A."/>
        </authorList>
    </citation>
    <scope>NUCLEOTIDE SEQUENCE [LARGE SCALE GENOMIC DNA]</scope>
    <source>
        <strain evidence="10 11">GD/7</strain>
    </source>
</reference>
<feature type="transmembrane region" description="Helical" evidence="8">
    <location>
        <begin position="163"/>
        <end position="182"/>
    </location>
</feature>
<dbReference type="AlphaFoldDB" id="D4J562"/>
<dbReference type="PANTHER" id="PTHR42929">
    <property type="entry name" value="INNER MEMBRANE ABC TRANSPORTER PERMEASE PROTEIN YDCU-RELATED-RELATED"/>
    <property type="match status" value="1"/>
</dbReference>
<dbReference type="STRING" id="717962.CC1_05840"/>
<dbReference type="InterPro" id="IPR000515">
    <property type="entry name" value="MetI-like"/>
</dbReference>
<dbReference type="Proteomes" id="UP000008798">
    <property type="component" value="Chromosome"/>
</dbReference>
<feature type="transmembrane region" description="Helical" evidence="8">
    <location>
        <begin position="73"/>
        <end position="96"/>
    </location>
</feature>
<proteinExistence type="inferred from homology"/>
<evidence type="ECO:0000256" key="3">
    <source>
        <dbReference type="ARBA" id="ARBA00022448"/>
    </source>
</evidence>